<gene>
    <name evidence="3" type="ORF">G5C33_18265</name>
</gene>
<keyword evidence="2" id="KW-1133">Transmembrane helix</keyword>
<sequence length="186" mass="19729">MDDGVAKTRGTGDIPAMPAFASRILACLFPLLLGSCSYSYSLKAVAIEGRLAFVVDSTSSRGASCIRSIEVSVDDDGPKAQPEPGDDVALVTRGGVYWWDFRAVGTCENDFPVYYGAPLKGPPARESIGQVKPKPLKRGVLYQVTTTGSGSGSGSGWFRISPDGRIESYVDDPTPPIRDDNGYVSA</sequence>
<evidence type="ECO:0000256" key="2">
    <source>
        <dbReference type="SAM" id="Phobius"/>
    </source>
</evidence>
<feature type="region of interest" description="Disordered" evidence="1">
    <location>
        <begin position="166"/>
        <end position="186"/>
    </location>
</feature>
<accession>A0A6G6Y9Q2</accession>
<keyword evidence="2" id="KW-0472">Membrane</keyword>
<feature type="transmembrane region" description="Helical" evidence="2">
    <location>
        <begin position="20"/>
        <end position="40"/>
    </location>
</feature>
<name>A0A6G6Y9Q2_9SPHN</name>
<organism evidence="3 4">
    <name type="scientific">Stakelama tenebrarum</name>
    <dbReference type="NCBI Taxonomy" id="2711215"/>
    <lineage>
        <taxon>Bacteria</taxon>
        <taxon>Pseudomonadati</taxon>
        <taxon>Pseudomonadota</taxon>
        <taxon>Alphaproteobacteria</taxon>
        <taxon>Sphingomonadales</taxon>
        <taxon>Sphingomonadaceae</taxon>
        <taxon>Stakelama</taxon>
    </lineage>
</organism>
<evidence type="ECO:0000313" key="3">
    <source>
        <dbReference type="EMBL" id="QIG81537.1"/>
    </source>
</evidence>
<evidence type="ECO:0000256" key="1">
    <source>
        <dbReference type="SAM" id="MobiDB-lite"/>
    </source>
</evidence>
<dbReference type="KEGG" id="spzr:G5C33_18265"/>
<dbReference type="Proteomes" id="UP000501568">
    <property type="component" value="Chromosome"/>
</dbReference>
<proteinExistence type="predicted"/>
<evidence type="ECO:0000313" key="4">
    <source>
        <dbReference type="Proteomes" id="UP000501568"/>
    </source>
</evidence>
<keyword evidence="2" id="KW-0812">Transmembrane</keyword>
<protein>
    <submittedName>
        <fullName evidence="3">Uncharacterized protein</fullName>
    </submittedName>
</protein>
<feature type="compositionally biased region" description="Basic and acidic residues" evidence="1">
    <location>
        <begin position="177"/>
        <end position="186"/>
    </location>
</feature>
<reference evidence="3 4" key="1">
    <citation type="submission" date="2020-02" db="EMBL/GenBank/DDBJ databases">
        <authorList>
            <person name="Zheng R.K."/>
            <person name="Sun C.M."/>
        </authorList>
    </citation>
    <scope>NUCLEOTIDE SEQUENCE [LARGE SCALE GENOMIC DNA]</scope>
    <source>
        <strain evidence="4">zrk23</strain>
    </source>
</reference>
<keyword evidence="4" id="KW-1185">Reference proteome</keyword>
<dbReference type="EMBL" id="CP049109">
    <property type="protein sequence ID" value="QIG81537.1"/>
    <property type="molecule type" value="Genomic_DNA"/>
</dbReference>
<dbReference type="AlphaFoldDB" id="A0A6G6Y9Q2"/>